<evidence type="ECO:0000256" key="2">
    <source>
        <dbReference type="ARBA" id="ARBA00022801"/>
    </source>
</evidence>
<dbReference type="InterPro" id="IPR014905">
    <property type="entry name" value="HIRAN"/>
</dbReference>
<accession>A0A9W9YF59</accession>
<dbReference type="InterPro" id="IPR029060">
    <property type="entry name" value="PIN-like_dom_sf"/>
</dbReference>
<dbReference type="InterPro" id="IPR006084">
    <property type="entry name" value="XPG/Rad2"/>
</dbReference>
<feature type="region of interest" description="Disordered" evidence="4">
    <location>
        <begin position="354"/>
        <end position="376"/>
    </location>
</feature>
<evidence type="ECO:0000256" key="1">
    <source>
        <dbReference type="ARBA" id="ARBA00022723"/>
    </source>
</evidence>
<feature type="region of interest" description="Disordered" evidence="4">
    <location>
        <begin position="39"/>
        <end position="58"/>
    </location>
</feature>
<dbReference type="AlphaFoldDB" id="A0A9W9YF59"/>
<comment type="cofactor">
    <cofactor evidence="3">
        <name>Mg(2+)</name>
        <dbReference type="ChEBI" id="CHEBI:18420"/>
    </cofactor>
    <text evidence="3">Binds 2 magnesium ions per subunit. They probably participate in the reaction catalyzed by the enzyme. May bind an additional third magnesium ion after substrate binding.</text>
</comment>
<dbReference type="EMBL" id="MU827780">
    <property type="protein sequence ID" value="KAJ7337841.1"/>
    <property type="molecule type" value="Genomic_DNA"/>
</dbReference>
<comment type="caution">
    <text evidence="6">The sequence shown here is derived from an EMBL/GenBank/DDBJ whole genome shotgun (WGS) entry which is preliminary data.</text>
</comment>
<keyword evidence="3" id="KW-0227">DNA damage</keyword>
<keyword evidence="3" id="KW-0267">Excision nuclease</keyword>
<feature type="region of interest" description="Disordered" evidence="4">
    <location>
        <begin position="1"/>
        <end position="21"/>
    </location>
</feature>
<evidence type="ECO:0000313" key="6">
    <source>
        <dbReference type="EMBL" id="KAJ7337841.1"/>
    </source>
</evidence>
<dbReference type="GO" id="GO:0008270">
    <property type="term" value="F:zinc ion binding"/>
    <property type="evidence" value="ECO:0007669"/>
    <property type="project" value="InterPro"/>
</dbReference>
<comment type="subcellular location">
    <subcellularLocation>
        <location evidence="3">Nucleus</location>
    </subcellularLocation>
</comment>
<dbReference type="SUPFAM" id="SSF88723">
    <property type="entry name" value="PIN domain-like"/>
    <property type="match status" value="1"/>
</dbReference>
<dbReference type="EC" id="3.1.-.-" evidence="3"/>
<dbReference type="Gene3D" id="1.10.150.20">
    <property type="entry name" value="5' to 3' exonuclease, C-terminal subdomain"/>
    <property type="match status" value="1"/>
</dbReference>
<dbReference type="InterPro" id="IPR006086">
    <property type="entry name" value="XPG-I_dom"/>
</dbReference>
<keyword evidence="1 3" id="KW-0479">Metal-binding</keyword>
<feature type="domain" description="XPG-I" evidence="5">
    <location>
        <begin position="93"/>
        <end position="157"/>
    </location>
</feature>
<keyword evidence="3" id="KW-0238">DNA-binding</keyword>
<keyword evidence="3" id="KW-0228">DNA excision</keyword>
<dbReference type="PANTHER" id="PTHR11081">
    <property type="entry name" value="FLAP ENDONUCLEASE FAMILY MEMBER"/>
    <property type="match status" value="1"/>
</dbReference>
<sequence>MTHVAAANTPPQDVQPTNPQEAGVTPFVVFDGLPLPAKASESERRRREKENHLRRAEGTNISFEEANKLRSQAAEIIFDDITECINLCLAEKVNYIVSMYESDAQIAFLLSKGYADFALTEDSDLLAYDCKKVMVKASMNGDGEVFNLNEILEGLKLNMEQFQQMCIAAGCDYQRNVKGIDINRAFAMASSEGDMLEALANKGADDDNLECSFANEVAVGNVDTKTQNKVNSYALFTQATITTGPDGHVASSAYSGTTSDADSQEMQCEIIHVDKLSSFHWNIPCFPVMTVEFAKICFKKGTEIEDGVVEKGMASDLKRGKYFCTSHCQIEVEGNNYTVLWKLNQTEVAAVNLPSVPPSATADDPSSDDDDEESLPDGSAVVTIHCLPSKVMGTCYSEQYQSALVEAYEYLYEHNRPVFAKLETEPENAYDRNAIAVFIMSSSEYEKVGYLARELTQFVHPLLNDPSLGVSGEKIRFSATFLMIGYYLTIDITRRGLWEKPVIKASRKVK</sequence>
<feature type="compositionally biased region" description="Basic and acidic residues" evidence="4">
    <location>
        <begin position="40"/>
        <end position="57"/>
    </location>
</feature>
<dbReference type="GO" id="GO:0017108">
    <property type="term" value="F:5'-flap endonuclease activity"/>
    <property type="evidence" value="ECO:0007669"/>
    <property type="project" value="TreeGrafter"/>
</dbReference>
<evidence type="ECO:0000259" key="5">
    <source>
        <dbReference type="SMART" id="SM00484"/>
    </source>
</evidence>
<dbReference type="SUPFAM" id="SSF47807">
    <property type="entry name" value="5' to 3' exonuclease, C-terminal subdomain"/>
    <property type="match status" value="1"/>
</dbReference>
<dbReference type="CDD" id="cd09897">
    <property type="entry name" value="H3TH_FEN1-XPG-like"/>
    <property type="match status" value="1"/>
</dbReference>
<dbReference type="Pfam" id="PF00867">
    <property type="entry name" value="XPG_I"/>
    <property type="match status" value="1"/>
</dbReference>
<comment type="similarity">
    <text evidence="3">Belongs to the XPG/RAD2 endonuclease family. EXO1 subfamily.</text>
</comment>
<gene>
    <name evidence="6" type="ORF">OS493_007999</name>
</gene>
<dbReference type="GO" id="GO:0035312">
    <property type="term" value="F:5'-3' DNA exonuclease activity"/>
    <property type="evidence" value="ECO:0007669"/>
    <property type="project" value="UniProtKB-UniRule"/>
</dbReference>
<keyword evidence="3" id="KW-0269">Exonuclease</keyword>
<dbReference type="Gene3D" id="3.30.70.2330">
    <property type="match status" value="1"/>
</dbReference>
<evidence type="ECO:0000313" key="7">
    <source>
        <dbReference type="Proteomes" id="UP001163046"/>
    </source>
</evidence>
<dbReference type="GO" id="GO:0003677">
    <property type="term" value="F:DNA binding"/>
    <property type="evidence" value="ECO:0007669"/>
    <property type="project" value="UniProtKB-UniRule"/>
</dbReference>
<name>A0A9W9YF59_9CNID</name>
<dbReference type="Gene3D" id="3.40.50.1010">
    <property type="entry name" value="5'-nuclease"/>
    <property type="match status" value="1"/>
</dbReference>
<protein>
    <recommendedName>
        <fullName evidence="3">Exonuclease 1</fullName>
        <ecNumber evidence="3">3.1.-.-</ecNumber>
    </recommendedName>
</protein>
<comment type="function">
    <text evidence="3">5'-&gt;3' double-stranded DNA exonuclease which may also possess a cryptic 3'-&gt;5' double-stranded DNA exonuclease activity. Functions in DNA mismatch repair.</text>
</comment>
<proteinExistence type="inferred from homology"/>
<dbReference type="SMART" id="SM00484">
    <property type="entry name" value="XPGI"/>
    <property type="match status" value="1"/>
</dbReference>
<dbReference type="PANTHER" id="PTHR11081:SF8">
    <property type="entry name" value="EXONUCLEASE 1"/>
    <property type="match status" value="1"/>
</dbReference>
<dbReference type="GO" id="GO:0016818">
    <property type="term" value="F:hydrolase activity, acting on acid anhydrides, in phosphorus-containing anhydrides"/>
    <property type="evidence" value="ECO:0007669"/>
    <property type="project" value="InterPro"/>
</dbReference>
<evidence type="ECO:0000256" key="4">
    <source>
        <dbReference type="SAM" id="MobiDB-lite"/>
    </source>
</evidence>
<dbReference type="GO" id="GO:0006281">
    <property type="term" value="P:DNA repair"/>
    <property type="evidence" value="ECO:0007669"/>
    <property type="project" value="UniProtKB-UniRule"/>
</dbReference>
<dbReference type="OrthoDB" id="5972718at2759"/>
<keyword evidence="3" id="KW-0234">DNA repair</keyword>
<keyword evidence="3" id="KW-0539">Nucleus</keyword>
<feature type="compositionally biased region" description="Acidic residues" evidence="4">
    <location>
        <begin position="365"/>
        <end position="375"/>
    </location>
</feature>
<organism evidence="6 7">
    <name type="scientific">Desmophyllum pertusum</name>
    <dbReference type="NCBI Taxonomy" id="174260"/>
    <lineage>
        <taxon>Eukaryota</taxon>
        <taxon>Metazoa</taxon>
        <taxon>Cnidaria</taxon>
        <taxon>Anthozoa</taxon>
        <taxon>Hexacorallia</taxon>
        <taxon>Scleractinia</taxon>
        <taxon>Caryophylliina</taxon>
        <taxon>Caryophylliidae</taxon>
        <taxon>Desmophyllum</taxon>
    </lineage>
</organism>
<keyword evidence="3" id="KW-0540">Nuclease</keyword>
<dbReference type="Pfam" id="PF08797">
    <property type="entry name" value="HIRAN"/>
    <property type="match status" value="1"/>
</dbReference>
<keyword evidence="2 3" id="KW-0378">Hydrolase</keyword>
<reference evidence="6" key="1">
    <citation type="submission" date="2023-01" db="EMBL/GenBank/DDBJ databases">
        <title>Genome assembly of the deep-sea coral Lophelia pertusa.</title>
        <authorList>
            <person name="Herrera S."/>
            <person name="Cordes E."/>
        </authorList>
    </citation>
    <scope>NUCLEOTIDE SEQUENCE</scope>
    <source>
        <strain evidence="6">USNM1676648</strain>
        <tissue evidence="6">Polyp</tissue>
    </source>
</reference>
<evidence type="ECO:0000256" key="3">
    <source>
        <dbReference type="RuleBase" id="RU910737"/>
    </source>
</evidence>
<feature type="compositionally biased region" description="Polar residues" evidence="4">
    <location>
        <begin position="9"/>
        <end position="20"/>
    </location>
</feature>
<dbReference type="Proteomes" id="UP001163046">
    <property type="component" value="Unassembled WGS sequence"/>
</dbReference>
<dbReference type="GO" id="GO:0005634">
    <property type="term" value="C:nucleus"/>
    <property type="evidence" value="ECO:0007669"/>
    <property type="project" value="UniProtKB-SubCell"/>
</dbReference>
<dbReference type="PRINTS" id="PR00853">
    <property type="entry name" value="XPGRADSUPER"/>
</dbReference>
<keyword evidence="7" id="KW-1185">Reference proteome</keyword>
<keyword evidence="3" id="KW-0460">Magnesium</keyword>
<dbReference type="InterPro" id="IPR036279">
    <property type="entry name" value="5-3_exonuclease_C_sf"/>
</dbReference>